<gene>
    <name evidence="1" type="ORF">QH73_0013910</name>
</gene>
<comment type="caution">
    <text evidence="1">The sequence shown here is derived from an EMBL/GenBank/DDBJ whole genome shotgun (WGS) entry which is preliminary data.</text>
</comment>
<dbReference type="RefSeq" id="WP_165587695.1">
    <property type="nucleotide sequence ID" value="NZ_JTJC03000003.1"/>
</dbReference>
<proteinExistence type="predicted"/>
<dbReference type="EMBL" id="JTJC03000003">
    <property type="protein sequence ID" value="NHC35739.1"/>
    <property type="molecule type" value="Genomic_DNA"/>
</dbReference>
<accession>A0A9X5E5X0</accession>
<keyword evidence="2" id="KW-1185">Reference proteome</keyword>
<evidence type="ECO:0000313" key="2">
    <source>
        <dbReference type="Proteomes" id="UP000031532"/>
    </source>
</evidence>
<evidence type="ECO:0000313" key="1">
    <source>
        <dbReference type="EMBL" id="NHC35739.1"/>
    </source>
</evidence>
<dbReference type="AlphaFoldDB" id="A0A9X5E5X0"/>
<name>A0A9X5E5X0_9CYAN</name>
<organism evidence="1 2">
    <name type="scientific">Scytonema millei VB511283</name>
    <dbReference type="NCBI Taxonomy" id="1245923"/>
    <lineage>
        <taxon>Bacteria</taxon>
        <taxon>Bacillati</taxon>
        <taxon>Cyanobacteriota</taxon>
        <taxon>Cyanophyceae</taxon>
        <taxon>Nostocales</taxon>
        <taxon>Scytonemataceae</taxon>
        <taxon>Scytonema</taxon>
    </lineage>
</organism>
<sequence length="50" mass="5488">MGAERAGGAILATSHQPLVTLYCQQSSRSVAERVYCQPSTINQLPIIHYQ</sequence>
<reference evidence="1 2" key="1">
    <citation type="journal article" date="2015" name="Genome Announc.">
        <title>Draft Genome Sequence of the Terrestrial Cyanobacterium Scytonema millei VB511283, Isolated from Eastern India.</title>
        <authorList>
            <person name="Sen D."/>
            <person name="Chandrababunaidu M.M."/>
            <person name="Singh D."/>
            <person name="Sanghi N."/>
            <person name="Ghorai A."/>
            <person name="Mishra G.P."/>
            <person name="Madduluri M."/>
            <person name="Adhikary S.P."/>
            <person name="Tripathy S."/>
        </authorList>
    </citation>
    <scope>NUCLEOTIDE SEQUENCE [LARGE SCALE GENOMIC DNA]</scope>
    <source>
        <strain evidence="1 2">VB511283</strain>
    </source>
</reference>
<protein>
    <submittedName>
        <fullName evidence="1">Uncharacterized protein</fullName>
    </submittedName>
</protein>
<dbReference type="Proteomes" id="UP000031532">
    <property type="component" value="Unassembled WGS sequence"/>
</dbReference>